<reference evidence="14 15" key="1">
    <citation type="submission" date="2022-02" db="EMBL/GenBank/DDBJ databases">
        <title>Genome of Erysipelotrichaceae sp. nov. NSJ-176 isolated from human feces.</title>
        <authorList>
            <person name="Abdugheni R."/>
        </authorList>
    </citation>
    <scope>NUCLEOTIDE SEQUENCE [LARGE SCALE GENOMIC DNA]</scope>
    <source>
        <strain evidence="14 15">NSJ-176</strain>
    </source>
</reference>
<evidence type="ECO:0000256" key="3">
    <source>
        <dbReference type="ARBA" id="ARBA00010199"/>
    </source>
</evidence>
<evidence type="ECO:0000256" key="7">
    <source>
        <dbReference type="ARBA" id="ARBA00022475"/>
    </source>
</evidence>
<gene>
    <name evidence="14" type="ORF">LQE99_02195</name>
</gene>
<feature type="transmembrane region" description="Helical" evidence="13">
    <location>
        <begin position="172"/>
        <end position="193"/>
    </location>
</feature>
<feature type="transmembrane region" description="Helical" evidence="13">
    <location>
        <begin position="144"/>
        <end position="165"/>
    </location>
</feature>
<feature type="transmembrane region" description="Helical" evidence="13">
    <location>
        <begin position="418"/>
        <end position="443"/>
    </location>
</feature>
<evidence type="ECO:0000256" key="1">
    <source>
        <dbReference type="ARBA" id="ARBA00003408"/>
    </source>
</evidence>
<evidence type="ECO:0000256" key="6">
    <source>
        <dbReference type="ARBA" id="ARBA00022449"/>
    </source>
</evidence>
<feature type="transmembrane region" description="Helical" evidence="13">
    <location>
        <begin position="360"/>
        <end position="380"/>
    </location>
</feature>
<dbReference type="CDD" id="cd13138">
    <property type="entry name" value="MATE_yoeA_like"/>
    <property type="match status" value="1"/>
</dbReference>
<evidence type="ECO:0000313" key="15">
    <source>
        <dbReference type="Proteomes" id="UP001202402"/>
    </source>
</evidence>
<dbReference type="Pfam" id="PF01554">
    <property type="entry name" value="MatE"/>
    <property type="match status" value="2"/>
</dbReference>
<feature type="transmembrane region" description="Helical" evidence="13">
    <location>
        <begin position="199"/>
        <end position="220"/>
    </location>
</feature>
<dbReference type="NCBIfam" id="TIGR00797">
    <property type="entry name" value="matE"/>
    <property type="match status" value="1"/>
</dbReference>
<evidence type="ECO:0000256" key="8">
    <source>
        <dbReference type="ARBA" id="ARBA00022692"/>
    </source>
</evidence>
<dbReference type="EMBL" id="JAKVPQ010000001">
    <property type="protein sequence ID" value="MCH4283942.1"/>
    <property type="molecule type" value="Genomic_DNA"/>
</dbReference>
<dbReference type="Proteomes" id="UP001202402">
    <property type="component" value="Unassembled WGS sequence"/>
</dbReference>
<dbReference type="PIRSF" id="PIRSF006603">
    <property type="entry name" value="DinF"/>
    <property type="match status" value="1"/>
</dbReference>
<dbReference type="InterPro" id="IPR050222">
    <property type="entry name" value="MATE_MdtK"/>
</dbReference>
<dbReference type="InterPro" id="IPR002528">
    <property type="entry name" value="MATE_fam"/>
</dbReference>
<keyword evidence="9 13" id="KW-1133">Transmembrane helix</keyword>
<feature type="transmembrane region" description="Helical" evidence="13">
    <location>
        <begin position="319"/>
        <end position="340"/>
    </location>
</feature>
<comment type="function">
    <text evidence="1">Multidrug efflux pump.</text>
</comment>
<name>A0ABS9R2Q9_9FIRM</name>
<comment type="caution">
    <text evidence="14">The sequence shown here is derived from an EMBL/GenBank/DDBJ whole genome shotgun (WGS) entry which is preliminary data.</text>
</comment>
<protein>
    <recommendedName>
        <fullName evidence="4">Probable multidrug resistance protein NorM</fullName>
    </recommendedName>
    <alternativeName>
        <fullName evidence="12">Multidrug-efflux transporter</fullName>
    </alternativeName>
</protein>
<feature type="transmembrane region" description="Helical" evidence="13">
    <location>
        <begin position="64"/>
        <end position="83"/>
    </location>
</feature>
<evidence type="ECO:0000256" key="5">
    <source>
        <dbReference type="ARBA" id="ARBA00022448"/>
    </source>
</evidence>
<feature type="transmembrane region" description="Helical" evidence="13">
    <location>
        <begin position="103"/>
        <end position="124"/>
    </location>
</feature>
<evidence type="ECO:0000256" key="9">
    <source>
        <dbReference type="ARBA" id="ARBA00022989"/>
    </source>
</evidence>
<dbReference type="PANTHER" id="PTHR43298:SF2">
    <property type="entry name" value="FMN_FAD EXPORTER YEEO-RELATED"/>
    <property type="match status" value="1"/>
</dbReference>
<evidence type="ECO:0000256" key="4">
    <source>
        <dbReference type="ARBA" id="ARBA00020268"/>
    </source>
</evidence>
<keyword evidence="8 13" id="KW-0812">Transmembrane</keyword>
<accession>A0ABS9R2Q9</accession>
<dbReference type="InterPro" id="IPR048279">
    <property type="entry name" value="MdtK-like"/>
</dbReference>
<dbReference type="RefSeq" id="WP_117451490.1">
    <property type="nucleotide sequence ID" value="NZ_JAKVPQ010000001.1"/>
</dbReference>
<keyword evidence="7" id="KW-1003">Cell membrane</keyword>
<evidence type="ECO:0000256" key="10">
    <source>
        <dbReference type="ARBA" id="ARBA00023065"/>
    </source>
</evidence>
<evidence type="ECO:0000313" key="14">
    <source>
        <dbReference type="EMBL" id="MCH4283942.1"/>
    </source>
</evidence>
<feature type="transmembrane region" description="Helical" evidence="13">
    <location>
        <begin position="21"/>
        <end position="44"/>
    </location>
</feature>
<keyword evidence="15" id="KW-1185">Reference proteome</keyword>
<evidence type="ECO:0000256" key="2">
    <source>
        <dbReference type="ARBA" id="ARBA00004651"/>
    </source>
</evidence>
<proteinExistence type="inferred from homology"/>
<keyword evidence="10" id="KW-0406">Ion transport</keyword>
<keyword evidence="11 13" id="KW-0472">Membrane</keyword>
<comment type="subcellular location">
    <subcellularLocation>
        <location evidence="2">Cell membrane</location>
        <topology evidence="2">Multi-pass membrane protein</topology>
    </subcellularLocation>
</comment>
<dbReference type="PANTHER" id="PTHR43298">
    <property type="entry name" value="MULTIDRUG RESISTANCE PROTEIN NORM-RELATED"/>
    <property type="match status" value="1"/>
</dbReference>
<feature type="transmembrane region" description="Helical" evidence="13">
    <location>
        <begin position="392"/>
        <end position="412"/>
    </location>
</feature>
<keyword evidence="6" id="KW-0050">Antiport</keyword>
<sequence length="452" mass="48991">MKRLKRSYEMDMCHGPLFSKIIMFAIPLILSGVLQLLFNAADIVVVGRFTGSHALAAVGSTSSLINLLVNLFIGVSVGANVLLGKFCGAQDYKNASETVHTAIYIAIWGGVIMIFAGLILARPLLELMGTPMDVIDLSVLYMRIYFIGMPAFMIYNFGAAILRAVGDTKRPLYFLTVAGVVNVLFNLLFVIVFKMGVAGVALATIISETISAGLIILSLMQSDGILRLHLKEMKFHKDKVAGMLKIGLPAGLQGMIFNISNVLIQSSVNSFGSVVMAGNTAASNIEGFVYTSMNAIYQTSLSFTSQNMGAKQYHRIDKILLQCLGVVTAVGLVLGVGAFLCGHTLLGIYSSSEDVITHGISRLSVVSASYFLCGIMDVMVGSLRGMGYSIMPMLVSLTGACLFRVIWIFTIFQMEHTLFSLYISYPISWILTFSAHVICYLVVRRKALLKAA</sequence>
<organism evidence="14 15">
    <name type="scientific">Amedibacillus hominis</name>
    <dbReference type="NCBI Taxonomy" id="2897776"/>
    <lineage>
        <taxon>Bacteria</taxon>
        <taxon>Bacillati</taxon>
        <taxon>Bacillota</taxon>
        <taxon>Erysipelotrichia</taxon>
        <taxon>Erysipelotrichales</taxon>
        <taxon>Erysipelotrichaceae</taxon>
        <taxon>Amedibacillus</taxon>
    </lineage>
</organism>
<evidence type="ECO:0000256" key="12">
    <source>
        <dbReference type="ARBA" id="ARBA00031636"/>
    </source>
</evidence>
<comment type="similarity">
    <text evidence="3">Belongs to the multi antimicrobial extrusion (MATE) (TC 2.A.66.1) family.</text>
</comment>
<keyword evidence="5" id="KW-0813">Transport</keyword>
<evidence type="ECO:0000256" key="11">
    <source>
        <dbReference type="ARBA" id="ARBA00023136"/>
    </source>
</evidence>
<evidence type="ECO:0000256" key="13">
    <source>
        <dbReference type="SAM" id="Phobius"/>
    </source>
</evidence>